<dbReference type="InterPro" id="IPR049577">
    <property type="entry name" value="GMPP_N"/>
</dbReference>
<evidence type="ECO:0000259" key="2">
    <source>
        <dbReference type="Pfam" id="PF22640"/>
    </source>
</evidence>
<dbReference type="Proteomes" id="UP001501725">
    <property type="component" value="Unassembled WGS sequence"/>
</dbReference>
<comment type="caution">
    <text evidence="3">The sequence shown here is derived from an EMBL/GenBank/DDBJ whole genome shotgun (WGS) entry which is preliminary data.</text>
</comment>
<dbReference type="RefSeq" id="WP_345257106.1">
    <property type="nucleotide sequence ID" value="NZ_BAABGY010000011.1"/>
</dbReference>
<evidence type="ECO:0000259" key="1">
    <source>
        <dbReference type="Pfam" id="PF00483"/>
    </source>
</evidence>
<dbReference type="InterPro" id="IPR051161">
    <property type="entry name" value="Mannose-6P_isomerase_type2"/>
</dbReference>
<name>A0ABP8HFM4_9BACT</name>
<dbReference type="Gene3D" id="3.90.550.10">
    <property type="entry name" value="Spore Coat Polysaccharide Biosynthesis Protein SpsA, Chain A"/>
    <property type="match status" value="1"/>
</dbReference>
<accession>A0ABP8HFM4</accession>
<gene>
    <name evidence="3" type="ORF">GCM10023184_35040</name>
</gene>
<feature type="domain" description="Nucleotidyl transferase" evidence="1">
    <location>
        <begin position="17"/>
        <end position="294"/>
    </location>
</feature>
<dbReference type="CDD" id="cd02509">
    <property type="entry name" value="GDP-M1P_Guanylyltransferase"/>
    <property type="match status" value="1"/>
</dbReference>
<dbReference type="EMBL" id="BAABGY010000011">
    <property type="protein sequence ID" value="GAA4338540.1"/>
    <property type="molecule type" value="Genomic_DNA"/>
</dbReference>
<dbReference type="PANTHER" id="PTHR46390:SF1">
    <property type="entry name" value="MANNOSE-1-PHOSPHATE GUANYLYLTRANSFERASE"/>
    <property type="match status" value="1"/>
</dbReference>
<organism evidence="3 4">
    <name type="scientific">Flaviaesturariibacter amylovorans</name>
    <dbReference type="NCBI Taxonomy" id="1084520"/>
    <lineage>
        <taxon>Bacteria</taxon>
        <taxon>Pseudomonadati</taxon>
        <taxon>Bacteroidota</taxon>
        <taxon>Chitinophagia</taxon>
        <taxon>Chitinophagales</taxon>
        <taxon>Chitinophagaceae</taxon>
        <taxon>Flaviaestuariibacter</taxon>
    </lineage>
</organism>
<dbReference type="InterPro" id="IPR005835">
    <property type="entry name" value="NTP_transferase_dom"/>
</dbReference>
<evidence type="ECO:0000313" key="4">
    <source>
        <dbReference type="Proteomes" id="UP001501725"/>
    </source>
</evidence>
<dbReference type="Pfam" id="PF22640">
    <property type="entry name" value="ManC_GMP_beta-helix"/>
    <property type="match status" value="1"/>
</dbReference>
<keyword evidence="4" id="KW-1185">Reference proteome</keyword>
<dbReference type="PANTHER" id="PTHR46390">
    <property type="entry name" value="MANNOSE-1-PHOSPHATE GUANYLYLTRANSFERASE"/>
    <property type="match status" value="1"/>
</dbReference>
<dbReference type="InterPro" id="IPR029044">
    <property type="entry name" value="Nucleotide-diphossugar_trans"/>
</dbReference>
<feature type="domain" description="MannoseP isomerase/GMP-like beta-helix" evidence="2">
    <location>
        <begin position="305"/>
        <end position="358"/>
    </location>
</feature>
<dbReference type="SUPFAM" id="SSF53448">
    <property type="entry name" value="Nucleotide-diphospho-sugar transferases"/>
    <property type="match status" value="1"/>
</dbReference>
<dbReference type="GO" id="GO:0016779">
    <property type="term" value="F:nucleotidyltransferase activity"/>
    <property type="evidence" value="ECO:0007669"/>
    <property type="project" value="UniProtKB-KW"/>
</dbReference>
<keyword evidence="3" id="KW-0548">Nucleotidyltransferase</keyword>
<proteinExistence type="predicted"/>
<reference evidence="4" key="1">
    <citation type="journal article" date="2019" name="Int. J. Syst. Evol. Microbiol.">
        <title>The Global Catalogue of Microorganisms (GCM) 10K type strain sequencing project: providing services to taxonomists for standard genome sequencing and annotation.</title>
        <authorList>
            <consortium name="The Broad Institute Genomics Platform"/>
            <consortium name="The Broad Institute Genome Sequencing Center for Infectious Disease"/>
            <person name="Wu L."/>
            <person name="Ma J."/>
        </authorList>
    </citation>
    <scope>NUCLEOTIDE SEQUENCE [LARGE SCALE GENOMIC DNA]</scope>
    <source>
        <strain evidence="4">JCM 17919</strain>
    </source>
</reference>
<dbReference type="Pfam" id="PF00483">
    <property type="entry name" value="NTP_transferase"/>
    <property type="match status" value="1"/>
</dbReference>
<evidence type="ECO:0000313" key="3">
    <source>
        <dbReference type="EMBL" id="GAA4338540.1"/>
    </source>
</evidence>
<dbReference type="SUPFAM" id="SSF159283">
    <property type="entry name" value="Guanosine diphospho-D-mannose pyrophosphorylase/mannose-6-phosphate isomerase linker domain"/>
    <property type="match status" value="1"/>
</dbReference>
<keyword evidence="3" id="KW-0808">Transferase</keyword>
<sequence length="368" mass="41336">MNAFIRQHINKHTYVAIMAGGIGSRFWPVSRTNYPKQFLDILGTGRTLIQQTMDRFRNIVPVENIYVVTSDDYVGLVQEQLPEIPAANILAEPYRKNTAPCVAYISFKLQQLDPEASLIVAPADHLILEQENFLGVCAKALSFVASLNALVTIGIQPSYPNTGYGYIQYETMEVVPGINKVKTFTEKPNKELAQAFVASGEFLWNAGIFVWQVSRIVDAFRKYLPEMYELFAADQDKLNTEAEAGVIETIYPQCVNISIDFGIMEKADNVYVIPAAFGWSDLGTWNSAWDNMEKDYLENAVVGDHVMVIDAQRCVVHAPEGKLVLLQGLDDFIVVDTKDVLLICQKEKEQEIKEYVAEVKRNMGDGFL</sequence>
<protein>
    <submittedName>
        <fullName evidence="3">Mannose-1-phosphate guanylyltransferase</fullName>
    </submittedName>
</protein>
<dbReference type="InterPro" id="IPR054566">
    <property type="entry name" value="ManC/GMP-like_b-helix"/>
</dbReference>